<protein>
    <submittedName>
        <fullName evidence="5">Uncharacterized protein</fullName>
    </submittedName>
</protein>
<reference evidence="5 6" key="1">
    <citation type="submission" date="2019-06" db="EMBL/GenBank/DDBJ databases">
        <title>A chromosomal-level reference genome of Carpinus fangiana (Coryloideae, Betulaceae).</title>
        <authorList>
            <person name="Yang X."/>
            <person name="Wang Z."/>
            <person name="Zhang L."/>
            <person name="Hao G."/>
            <person name="Liu J."/>
            <person name="Yang Y."/>
        </authorList>
    </citation>
    <scope>NUCLEOTIDE SEQUENCE [LARGE SCALE GENOMIC DNA]</scope>
    <source>
        <strain evidence="5">Cfa_2016G</strain>
        <tissue evidence="5">Leaf</tissue>
    </source>
</reference>
<name>A0A660KMC3_9ROSI</name>
<keyword evidence="6" id="KW-1185">Reference proteome</keyword>
<dbReference type="GO" id="GO:0008239">
    <property type="term" value="F:dipeptidyl-peptidase activity"/>
    <property type="evidence" value="ECO:0007669"/>
    <property type="project" value="TreeGrafter"/>
</dbReference>
<dbReference type="Gene3D" id="3.40.50.1820">
    <property type="entry name" value="alpha/beta hydrolase"/>
    <property type="match status" value="1"/>
</dbReference>
<evidence type="ECO:0000256" key="3">
    <source>
        <dbReference type="ARBA" id="ARBA00022801"/>
    </source>
</evidence>
<dbReference type="Proteomes" id="UP000327013">
    <property type="component" value="Chromosome 4"/>
</dbReference>
<dbReference type="InterPro" id="IPR029058">
    <property type="entry name" value="AB_hydrolase_fold"/>
</dbReference>
<evidence type="ECO:0000256" key="4">
    <source>
        <dbReference type="SAM" id="SignalP"/>
    </source>
</evidence>
<dbReference type="GO" id="GO:0006508">
    <property type="term" value="P:proteolysis"/>
    <property type="evidence" value="ECO:0007669"/>
    <property type="project" value="UniProtKB-KW"/>
</dbReference>
<gene>
    <name evidence="5" type="ORF">FH972_010125</name>
</gene>
<dbReference type="PANTHER" id="PTHR11010">
    <property type="entry name" value="PROTEASE S28 PRO-X CARBOXYPEPTIDASE-RELATED"/>
    <property type="match status" value="1"/>
</dbReference>
<keyword evidence="1" id="KW-0645">Protease</keyword>
<evidence type="ECO:0000313" key="6">
    <source>
        <dbReference type="Proteomes" id="UP000327013"/>
    </source>
</evidence>
<evidence type="ECO:0000313" key="5">
    <source>
        <dbReference type="EMBL" id="KAE8037543.1"/>
    </source>
</evidence>
<keyword evidence="3" id="KW-0378">Hydrolase</keyword>
<accession>A0A660KMC3</accession>
<evidence type="ECO:0000256" key="1">
    <source>
        <dbReference type="ARBA" id="ARBA00022670"/>
    </source>
</evidence>
<dbReference type="EMBL" id="CM017324">
    <property type="protein sequence ID" value="KAE8037543.1"/>
    <property type="molecule type" value="Genomic_DNA"/>
</dbReference>
<sequence length="116" mass="13426">MNSSTFSFQWLPFHFLIFSTSVSATLYNIPRLNPIGGILQDPETASTSANILDDLETFYFDQTLDHFNYRPESYTTFQQRYVINSKYWGGANSSAPILAFSGEKPLWRMNWLMSDF</sequence>
<keyword evidence="2 4" id="KW-0732">Signal</keyword>
<dbReference type="PANTHER" id="PTHR11010:SF96">
    <property type="entry name" value="LYSOSOMAL PRO-X CARBOXYPEPTIDASE-LIKE ISOFORM X1"/>
    <property type="match status" value="1"/>
</dbReference>
<dbReference type="OrthoDB" id="1747151at2759"/>
<feature type="signal peptide" evidence="4">
    <location>
        <begin position="1"/>
        <end position="24"/>
    </location>
</feature>
<dbReference type="AlphaFoldDB" id="A0A660KMC3"/>
<evidence type="ECO:0000256" key="2">
    <source>
        <dbReference type="ARBA" id="ARBA00022729"/>
    </source>
</evidence>
<organism evidence="5 6">
    <name type="scientific">Carpinus fangiana</name>
    <dbReference type="NCBI Taxonomy" id="176857"/>
    <lineage>
        <taxon>Eukaryota</taxon>
        <taxon>Viridiplantae</taxon>
        <taxon>Streptophyta</taxon>
        <taxon>Embryophyta</taxon>
        <taxon>Tracheophyta</taxon>
        <taxon>Spermatophyta</taxon>
        <taxon>Magnoliopsida</taxon>
        <taxon>eudicotyledons</taxon>
        <taxon>Gunneridae</taxon>
        <taxon>Pentapetalae</taxon>
        <taxon>rosids</taxon>
        <taxon>fabids</taxon>
        <taxon>Fagales</taxon>
        <taxon>Betulaceae</taxon>
        <taxon>Carpinus</taxon>
    </lineage>
</organism>
<feature type="chain" id="PRO_5024942092" evidence="4">
    <location>
        <begin position="25"/>
        <end position="116"/>
    </location>
</feature>
<proteinExistence type="predicted"/>